<evidence type="ECO:0000259" key="8">
    <source>
        <dbReference type="PROSITE" id="PS50850"/>
    </source>
</evidence>
<name>A0A2T2XIR7_9FIRM</name>
<evidence type="ECO:0000256" key="4">
    <source>
        <dbReference type="ARBA" id="ARBA00022692"/>
    </source>
</evidence>
<dbReference type="Proteomes" id="UP000242972">
    <property type="component" value="Unassembled WGS sequence"/>
</dbReference>
<evidence type="ECO:0000256" key="7">
    <source>
        <dbReference type="SAM" id="Phobius"/>
    </source>
</evidence>
<feature type="transmembrane region" description="Helical" evidence="7">
    <location>
        <begin position="47"/>
        <end position="65"/>
    </location>
</feature>
<feature type="transmembrane region" description="Helical" evidence="7">
    <location>
        <begin position="138"/>
        <end position="159"/>
    </location>
</feature>
<evidence type="ECO:0000256" key="6">
    <source>
        <dbReference type="ARBA" id="ARBA00023136"/>
    </source>
</evidence>
<gene>
    <name evidence="9" type="ORF">C7B46_05505</name>
</gene>
<dbReference type="PANTHER" id="PTHR43124:SF3">
    <property type="entry name" value="CHLORAMPHENICOL EFFLUX PUMP RV0191"/>
    <property type="match status" value="1"/>
</dbReference>
<keyword evidence="4 7" id="KW-0812">Transmembrane</keyword>
<feature type="transmembrane region" description="Helical" evidence="7">
    <location>
        <begin position="284"/>
        <end position="303"/>
    </location>
</feature>
<feature type="transmembrane region" description="Helical" evidence="7">
    <location>
        <begin position="309"/>
        <end position="330"/>
    </location>
</feature>
<comment type="caution">
    <text evidence="9">The sequence shown here is derived from an EMBL/GenBank/DDBJ whole genome shotgun (WGS) entry which is preliminary data.</text>
</comment>
<feature type="transmembrane region" description="Helical" evidence="7">
    <location>
        <begin position="351"/>
        <end position="369"/>
    </location>
</feature>
<dbReference type="GO" id="GO:0022857">
    <property type="term" value="F:transmembrane transporter activity"/>
    <property type="evidence" value="ECO:0007669"/>
    <property type="project" value="InterPro"/>
</dbReference>
<reference evidence="9 10" key="1">
    <citation type="journal article" date="2014" name="BMC Genomics">
        <title>Comparison of environmental and isolate Sulfobacillus genomes reveals diverse carbon, sulfur, nitrogen, and hydrogen metabolisms.</title>
        <authorList>
            <person name="Justice N.B."/>
            <person name="Norman A."/>
            <person name="Brown C.T."/>
            <person name="Singh A."/>
            <person name="Thomas B.C."/>
            <person name="Banfield J.F."/>
        </authorList>
    </citation>
    <scope>NUCLEOTIDE SEQUENCE [LARGE SCALE GENOMIC DNA]</scope>
    <source>
        <strain evidence="9">AMDSBA4</strain>
    </source>
</reference>
<feature type="transmembrane region" description="Helical" evidence="7">
    <location>
        <begin position="77"/>
        <end position="95"/>
    </location>
</feature>
<comment type="subcellular location">
    <subcellularLocation>
        <location evidence="1">Cell membrane</location>
        <topology evidence="1">Multi-pass membrane protein</topology>
    </subcellularLocation>
</comment>
<keyword evidence="2" id="KW-0813">Transport</keyword>
<dbReference type="InterPro" id="IPR036259">
    <property type="entry name" value="MFS_trans_sf"/>
</dbReference>
<evidence type="ECO:0000313" key="10">
    <source>
        <dbReference type="Proteomes" id="UP000242972"/>
    </source>
</evidence>
<evidence type="ECO:0000256" key="3">
    <source>
        <dbReference type="ARBA" id="ARBA00022475"/>
    </source>
</evidence>
<keyword evidence="6 7" id="KW-0472">Membrane</keyword>
<organism evidence="9 10">
    <name type="scientific">Sulfobacillus benefaciens</name>
    <dbReference type="NCBI Taxonomy" id="453960"/>
    <lineage>
        <taxon>Bacteria</taxon>
        <taxon>Bacillati</taxon>
        <taxon>Bacillota</taxon>
        <taxon>Clostridia</taxon>
        <taxon>Eubacteriales</taxon>
        <taxon>Clostridiales Family XVII. Incertae Sedis</taxon>
        <taxon>Sulfobacillus</taxon>
    </lineage>
</organism>
<keyword evidence="5 7" id="KW-1133">Transmembrane helix</keyword>
<dbReference type="SUPFAM" id="SSF103473">
    <property type="entry name" value="MFS general substrate transporter"/>
    <property type="match status" value="1"/>
</dbReference>
<keyword evidence="3" id="KW-1003">Cell membrane</keyword>
<evidence type="ECO:0000256" key="1">
    <source>
        <dbReference type="ARBA" id="ARBA00004651"/>
    </source>
</evidence>
<proteinExistence type="predicted"/>
<dbReference type="PANTHER" id="PTHR43124">
    <property type="entry name" value="PURINE EFFLUX PUMP PBUE"/>
    <property type="match status" value="1"/>
</dbReference>
<dbReference type="EMBL" id="PXYW01000009">
    <property type="protein sequence ID" value="PSR34374.1"/>
    <property type="molecule type" value="Genomic_DNA"/>
</dbReference>
<feature type="transmembrane region" description="Helical" evidence="7">
    <location>
        <begin position="216"/>
        <end position="238"/>
    </location>
</feature>
<dbReference type="Gene3D" id="1.20.1250.20">
    <property type="entry name" value="MFS general substrate transporter like domains"/>
    <property type="match status" value="2"/>
</dbReference>
<feature type="domain" description="Major facilitator superfamily (MFS) profile" evidence="8">
    <location>
        <begin position="11"/>
        <end position="398"/>
    </location>
</feature>
<dbReference type="InterPro" id="IPR050189">
    <property type="entry name" value="MFS_Efflux_Transporters"/>
</dbReference>
<feature type="transmembrane region" description="Helical" evidence="7">
    <location>
        <begin position="250"/>
        <end position="272"/>
    </location>
</feature>
<feature type="transmembrane region" description="Helical" evidence="7">
    <location>
        <begin position="101"/>
        <end position="126"/>
    </location>
</feature>
<evidence type="ECO:0000256" key="2">
    <source>
        <dbReference type="ARBA" id="ARBA00022448"/>
    </source>
</evidence>
<dbReference type="PROSITE" id="PS50850">
    <property type="entry name" value="MFS"/>
    <property type="match status" value="1"/>
</dbReference>
<dbReference type="InterPro" id="IPR020846">
    <property type="entry name" value="MFS_dom"/>
</dbReference>
<dbReference type="AlphaFoldDB" id="A0A2T2XIR7"/>
<evidence type="ECO:0000256" key="5">
    <source>
        <dbReference type="ARBA" id="ARBA00022989"/>
    </source>
</evidence>
<accession>A0A2T2XIR7</accession>
<dbReference type="Pfam" id="PF07690">
    <property type="entry name" value="MFS_1"/>
    <property type="match status" value="1"/>
</dbReference>
<sequence length="408" mass="44762">MTRNKALTATLVWLILILTFLSRADSSMMQSNNPLFAHALGARLSEIGLVTSVYAVITLVVRFGYSASVPLAKIPRIMTFGFILLVVSVLTMLLSQNFWQLLVAVGLSGVSTALVMPHLLSLMGGLSTPDQRERNLSYYSLALSSSLVAAPIIGTLMLTRFPLRSLYVLLLVFAILALAAMIWYQPALTLHLSQGSHGSPKVRLRDTMRDLWRNRIYMNSFWALFLFNLSFAAAMTYGGVDIKQQFHLPYVMVELVLTSFFVVSLLGRLVIARFARKGQLTKKATWIFWALGVGALGLVLMGWSPNLPVFIAGFWLLGWPHAALFPLITMRIASNVGKSQLVAANTLAQSSFDLSGTFGPLVLGVVAGYGSLGLGFWIIAILQLLAMGIVYWETRDEQHLASMGQQAG</sequence>
<dbReference type="GO" id="GO:0005886">
    <property type="term" value="C:plasma membrane"/>
    <property type="evidence" value="ECO:0007669"/>
    <property type="project" value="UniProtKB-SubCell"/>
</dbReference>
<feature type="transmembrane region" description="Helical" evidence="7">
    <location>
        <begin position="375"/>
        <end position="392"/>
    </location>
</feature>
<feature type="transmembrane region" description="Helical" evidence="7">
    <location>
        <begin position="165"/>
        <end position="184"/>
    </location>
</feature>
<evidence type="ECO:0000313" key="9">
    <source>
        <dbReference type="EMBL" id="PSR34374.1"/>
    </source>
</evidence>
<dbReference type="InterPro" id="IPR011701">
    <property type="entry name" value="MFS"/>
</dbReference>
<protein>
    <recommendedName>
        <fullName evidence="8">Major facilitator superfamily (MFS) profile domain-containing protein</fullName>
    </recommendedName>
</protein>